<dbReference type="EMBL" id="JBHSIU010000054">
    <property type="protein sequence ID" value="MFC5004107.1"/>
    <property type="molecule type" value="Genomic_DNA"/>
</dbReference>
<reference evidence="3" key="1">
    <citation type="journal article" date="2019" name="Int. J. Syst. Evol. Microbiol.">
        <title>The Global Catalogue of Microorganisms (GCM) 10K type strain sequencing project: providing services to taxonomists for standard genome sequencing and annotation.</title>
        <authorList>
            <consortium name="The Broad Institute Genomics Platform"/>
            <consortium name="The Broad Institute Genome Sequencing Center for Infectious Disease"/>
            <person name="Wu L."/>
            <person name="Ma J."/>
        </authorList>
    </citation>
    <scope>NUCLEOTIDE SEQUENCE [LARGE SCALE GENOMIC DNA]</scope>
    <source>
        <strain evidence="3">CGMCC 4.7152</strain>
    </source>
</reference>
<accession>A0ABV9W615</accession>
<evidence type="ECO:0000313" key="3">
    <source>
        <dbReference type="Proteomes" id="UP001595912"/>
    </source>
</evidence>
<protein>
    <recommendedName>
        <fullName evidence="4">Integral membrane protein</fullName>
    </recommendedName>
</protein>
<proteinExistence type="predicted"/>
<keyword evidence="1" id="KW-0472">Membrane</keyword>
<feature type="transmembrane region" description="Helical" evidence="1">
    <location>
        <begin position="12"/>
        <end position="37"/>
    </location>
</feature>
<keyword evidence="1" id="KW-1133">Transmembrane helix</keyword>
<evidence type="ECO:0000313" key="2">
    <source>
        <dbReference type="EMBL" id="MFC5004107.1"/>
    </source>
</evidence>
<dbReference type="RefSeq" id="WP_380123641.1">
    <property type="nucleotide sequence ID" value="NZ_JBHSIU010000054.1"/>
</dbReference>
<feature type="transmembrane region" description="Helical" evidence="1">
    <location>
        <begin position="57"/>
        <end position="78"/>
    </location>
</feature>
<evidence type="ECO:0000256" key="1">
    <source>
        <dbReference type="SAM" id="Phobius"/>
    </source>
</evidence>
<keyword evidence="3" id="KW-1185">Reference proteome</keyword>
<name>A0ABV9W615_9ACTN</name>
<comment type="caution">
    <text evidence="2">The sequence shown here is derived from an EMBL/GenBank/DDBJ whole genome shotgun (WGS) entry which is preliminary data.</text>
</comment>
<sequence>MTFSGAKTTGSIPAAFVFNVFAGLWVIAAIFLGTALWQEPPASFGDEPDTLALNGVALTAVAVCAVGAFVCLATAVILGELAKRQTVEAERG</sequence>
<gene>
    <name evidence="2" type="ORF">ACFPIJ_40570</name>
</gene>
<keyword evidence="1" id="KW-0812">Transmembrane</keyword>
<dbReference type="Proteomes" id="UP001595912">
    <property type="component" value="Unassembled WGS sequence"/>
</dbReference>
<organism evidence="2 3">
    <name type="scientific">Dactylosporangium cerinum</name>
    <dbReference type="NCBI Taxonomy" id="1434730"/>
    <lineage>
        <taxon>Bacteria</taxon>
        <taxon>Bacillati</taxon>
        <taxon>Actinomycetota</taxon>
        <taxon>Actinomycetes</taxon>
        <taxon>Micromonosporales</taxon>
        <taxon>Micromonosporaceae</taxon>
        <taxon>Dactylosporangium</taxon>
    </lineage>
</organism>
<evidence type="ECO:0008006" key="4">
    <source>
        <dbReference type="Google" id="ProtNLM"/>
    </source>
</evidence>